<dbReference type="Proteomes" id="UP000758155">
    <property type="component" value="Unassembled WGS sequence"/>
</dbReference>
<name>A0A9P4X092_9PLEO</name>
<proteinExistence type="predicted"/>
<organism evidence="2 3">
    <name type="scientific">Didymella heteroderae</name>
    <dbReference type="NCBI Taxonomy" id="1769908"/>
    <lineage>
        <taxon>Eukaryota</taxon>
        <taxon>Fungi</taxon>
        <taxon>Dikarya</taxon>
        <taxon>Ascomycota</taxon>
        <taxon>Pezizomycotina</taxon>
        <taxon>Dothideomycetes</taxon>
        <taxon>Pleosporomycetidae</taxon>
        <taxon>Pleosporales</taxon>
        <taxon>Pleosporineae</taxon>
        <taxon>Didymellaceae</taxon>
        <taxon>Didymella</taxon>
    </lineage>
</organism>
<feature type="region of interest" description="Disordered" evidence="1">
    <location>
        <begin position="1"/>
        <end position="20"/>
    </location>
</feature>
<dbReference type="AlphaFoldDB" id="A0A9P4X092"/>
<keyword evidence="3" id="KW-1185">Reference proteome</keyword>
<evidence type="ECO:0000256" key="1">
    <source>
        <dbReference type="SAM" id="MobiDB-lite"/>
    </source>
</evidence>
<reference evidence="2" key="1">
    <citation type="submission" date="2019-04" db="EMBL/GenBank/DDBJ databases">
        <title>Sequencing of skin fungus with MAO and IRED activity.</title>
        <authorList>
            <person name="Marsaioli A.J."/>
            <person name="Bonatto J.M.C."/>
            <person name="Reis Junior O."/>
        </authorList>
    </citation>
    <scope>NUCLEOTIDE SEQUENCE</scope>
    <source>
        <strain evidence="2">28M1</strain>
    </source>
</reference>
<comment type="caution">
    <text evidence="2">The sequence shown here is derived from an EMBL/GenBank/DDBJ whole genome shotgun (WGS) entry which is preliminary data.</text>
</comment>
<evidence type="ECO:0000313" key="2">
    <source>
        <dbReference type="EMBL" id="KAF3047030.1"/>
    </source>
</evidence>
<feature type="compositionally biased region" description="Polar residues" evidence="1">
    <location>
        <begin position="1"/>
        <end position="14"/>
    </location>
</feature>
<evidence type="ECO:0000313" key="3">
    <source>
        <dbReference type="Proteomes" id="UP000758155"/>
    </source>
</evidence>
<protein>
    <submittedName>
        <fullName evidence="2">Uncharacterized protein</fullName>
    </submittedName>
</protein>
<dbReference type="EMBL" id="SWKV01000003">
    <property type="protein sequence ID" value="KAF3047030.1"/>
    <property type="molecule type" value="Genomic_DNA"/>
</dbReference>
<gene>
    <name evidence="2" type="ORF">E8E12_010612</name>
</gene>
<accession>A0A9P4X092</accession>
<sequence>MALSTDVASPTIPNDTDHSELPVIPDRPHAYVFDSVPDLASYETYECDSSSNVKQPTVAEIERLVDAHGSVAFLDEHGVWPNLGYDLDFGRELTKSEAAFIRAAKVAHVSGPTSALHPGYNYQKRSRNTGES</sequence>